<dbReference type="InterPro" id="IPR021842">
    <property type="entry name" value="DUF3435"/>
</dbReference>
<dbReference type="VEuPathDB" id="FungiDB:I7I53_06221"/>
<sequence length="121" mass="14262">MVLDPEYPTCCVLLMRVKHRLNKGKRNKGRLPIFSYTEWNDNLGFCVIQDIIEYAFQDGVFASEYIKNPQDIWRYTDVPEHWKSVPIHIKKTKWKIPVFRPGVQDAEGKWTTHPTRALTTV</sequence>
<reference evidence="1" key="1">
    <citation type="submission" date="2021-01" db="EMBL/GenBank/DDBJ databases">
        <title>Chromosome-level genome assembly of a human fungal pathogen reveals clustering of transcriptionally co-regulated genes.</title>
        <authorList>
            <person name="Voorhies M."/>
            <person name="Cohen S."/>
            <person name="Shea T.P."/>
            <person name="Petrus S."/>
            <person name="Munoz J.F."/>
            <person name="Poplawski S."/>
            <person name="Goldman W.E."/>
            <person name="Michael T."/>
            <person name="Cuomo C.A."/>
            <person name="Sil A."/>
            <person name="Beyhan S."/>
        </authorList>
    </citation>
    <scope>NUCLEOTIDE SEQUENCE</scope>
    <source>
        <strain evidence="1">H88</strain>
    </source>
</reference>
<organism evidence="1 2">
    <name type="scientific">Ajellomyces capsulatus (strain H88)</name>
    <name type="common">Darling's disease fungus</name>
    <name type="synonym">Histoplasma capsulatum</name>
    <dbReference type="NCBI Taxonomy" id="544711"/>
    <lineage>
        <taxon>Eukaryota</taxon>
        <taxon>Fungi</taxon>
        <taxon>Dikarya</taxon>
        <taxon>Ascomycota</taxon>
        <taxon>Pezizomycotina</taxon>
        <taxon>Eurotiomycetes</taxon>
        <taxon>Eurotiomycetidae</taxon>
        <taxon>Onygenales</taxon>
        <taxon>Ajellomycetaceae</taxon>
        <taxon>Histoplasma</taxon>
    </lineage>
</organism>
<dbReference type="AlphaFoldDB" id="A0A8A1L9B0"/>
<evidence type="ECO:0000313" key="2">
    <source>
        <dbReference type="Proteomes" id="UP000663419"/>
    </source>
</evidence>
<protein>
    <submittedName>
        <fullName evidence="1">FluG domain-containing protein</fullName>
    </submittedName>
</protein>
<dbReference type="Pfam" id="PF11917">
    <property type="entry name" value="DUF3435"/>
    <property type="match status" value="1"/>
</dbReference>
<evidence type="ECO:0000313" key="1">
    <source>
        <dbReference type="EMBL" id="QSS51008.1"/>
    </source>
</evidence>
<gene>
    <name evidence="1" type="ORF">I7I53_06221</name>
</gene>
<dbReference type="EMBL" id="CP069103">
    <property type="protein sequence ID" value="QSS51008.1"/>
    <property type="molecule type" value="Genomic_DNA"/>
</dbReference>
<proteinExistence type="predicted"/>
<accession>A0A8A1L9B0</accession>
<name>A0A8A1L9B0_AJEC8</name>
<dbReference type="PANTHER" id="PTHR37535:SF4">
    <property type="entry name" value="FLUG DOMAIN-CONTAINING PROTEIN"/>
    <property type="match status" value="1"/>
</dbReference>
<dbReference type="PANTHER" id="PTHR37535">
    <property type="entry name" value="FLUG DOMAIN PROTEIN"/>
    <property type="match status" value="1"/>
</dbReference>
<dbReference type="Proteomes" id="UP000663419">
    <property type="component" value="Chromosome 2"/>
</dbReference>